<feature type="compositionally biased region" description="Basic and acidic residues" evidence="2">
    <location>
        <begin position="167"/>
        <end position="181"/>
    </location>
</feature>
<dbReference type="InterPro" id="IPR022091">
    <property type="entry name" value="TMF_TATA-bd"/>
</dbReference>
<dbReference type="InterPro" id="IPR052602">
    <property type="entry name" value="Growth_transcription_reg"/>
</dbReference>
<feature type="region of interest" description="Disordered" evidence="2">
    <location>
        <begin position="38"/>
        <end position="328"/>
    </location>
</feature>
<feature type="compositionally biased region" description="Pro residues" evidence="2">
    <location>
        <begin position="74"/>
        <end position="84"/>
    </location>
</feature>
<evidence type="ECO:0000256" key="1">
    <source>
        <dbReference type="SAM" id="Coils"/>
    </source>
</evidence>
<feature type="coiled-coil region" evidence="1">
    <location>
        <begin position="640"/>
        <end position="730"/>
    </location>
</feature>
<protein>
    <recommendedName>
        <fullName evidence="3">TATA element modulatory factor 1 TATA binding domain-containing protein</fullName>
    </recommendedName>
</protein>
<dbReference type="GO" id="GO:0005794">
    <property type="term" value="C:Golgi apparatus"/>
    <property type="evidence" value="ECO:0007669"/>
    <property type="project" value="TreeGrafter"/>
</dbReference>
<sequence length="952" mass="104802">MSWSAWSSRINVGSIVSQGLEQVSKLKEDVEKQFDQVVSGTPNGAASSSSSAAAAAVATADEEDSRLDLTKLEVPPPLPIPPAPLSERRSAGAVSRFNALNLPAPPRSADGKLTGRMGASAPTDDAFFASFLSTTDSQREGRASKSSGARDEGKTAAPVPAAAVDTAGKEDVGSEGEDKQETPLAADAKLQPSVGGDSGVGATIEHPQNGEMSTDERHGDGDAAAADAAAEGHTDEDAAPTEADSVPDADDACELRGDASAAPPAVDEENVETEEQELVLRQPTADVSAPGNTDSVASDQQEEDTDQDTSQCNGEDDDQAKEQEASGTQAQLLALQTALAQREAQLLSTSEMIQELHDELDKTCEREVAAVERNRLLTDQVELLRQEVVRLNRVAVAAQQASARDDEVAALQQAVAEKDEKLKALLDEGQALSVKQAQLEQRLRQLRREKNEEEEQKLKLQTQCDALSAQVAELSAALKTTKDDAKRSTQEARQLQQTLEQTSRHVASLEEELAAAKREASAWREQHDDVARQHRELEQEIEQHRDTSASHASLTAERTEMETTIAFLTQHVRDLEADAARRDELARLEAADLKKKWQDALHRVEALGHSVTDATQPLLRQIHALQEDQRGRQEAWNASEAALRQRAQELTAQRVALEHDKTELATQLQALQEQLAELHLVVHRREADVSRERERLEQSQQRERDARGRLEALQVELEELRLKYTDVRHAKDALATRLQQLQRDALEKDASGQRPVVSSEELEQLRRRGEQLEHDLNWHKQELQRVRRSPSTTSERDERATTGGSDGAAAPDSSAELTTQASILERSLLTSPVDGAPLSATSVLGVSQLQQRIRLREGENRLLRQQLQSLEAKQQASTEELVRLSTRNALLESNAATWQRTTEELEQLKQRQHVLLELFGEKEEQVEELQTEVAELKAFYRKQLDTLAQQQQ</sequence>
<name>A0AAD5LHA0_PYTIN</name>
<accession>A0AAD5LHA0</accession>
<dbReference type="EMBL" id="JAKCXM010000137">
    <property type="protein sequence ID" value="KAJ0401083.1"/>
    <property type="molecule type" value="Genomic_DNA"/>
</dbReference>
<proteinExistence type="predicted"/>
<comment type="caution">
    <text evidence="4">The sequence shown here is derived from an EMBL/GenBank/DDBJ whole genome shotgun (WGS) entry which is preliminary data.</text>
</comment>
<gene>
    <name evidence="4" type="ORF">P43SY_005688</name>
</gene>
<reference evidence="4" key="1">
    <citation type="submission" date="2021-12" db="EMBL/GenBank/DDBJ databases">
        <title>Prjna785345.</title>
        <authorList>
            <person name="Rujirawat T."/>
            <person name="Krajaejun T."/>
        </authorList>
    </citation>
    <scope>NUCLEOTIDE SEQUENCE</scope>
    <source>
        <strain evidence="4">Pi057C3</strain>
    </source>
</reference>
<keyword evidence="1" id="KW-0175">Coiled coil</keyword>
<evidence type="ECO:0000313" key="5">
    <source>
        <dbReference type="Proteomes" id="UP001209570"/>
    </source>
</evidence>
<keyword evidence="5" id="KW-1185">Reference proteome</keyword>
<dbReference type="GO" id="GO:0005783">
    <property type="term" value="C:endoplasmic reticulum"/>
    <property type="evidence" value="ECO:0007669"/>
    <property type="project" value="TreeGrafter"/>
</dbReference>
<dbReference type="AlphaFoldDB" id="A0AAD5LHA0"/>
<dbReference type="PANTHER" id="PTHR46515">
    <property type="entry name" value="TATA ELEMENT MODULATORY FACTOR TMF1"/>
    <property type="match status" value="1"/>
</dbReference>
<dbReference type="Pfam" id="PF12325">
    <property type="entry name" value="TMF_TATA_bd"/>
    <property type="match status" value="1"/>
</dbReference>
<feature type="coiled-coil region" evidence="1">
    <location>
        <begin position="853"/>
        <end position="939"/>
    </location>
</feature>
<evidence type="ECO:0000256" key="2">
    <source>
        <dbReference type="SAM" id="MobiDB-lite"/>
    </source>
</evidence>
<feature type="compositionally biased region" description="Basic and acidic residues" evidence="2">
    <location>
        <begin position="137"/>
        <end position="154"/>
    </location>
</feature>
<feature type="compositionally biased region" description="Low complexity" evidence="2">
    <location>
        <begin position="155"/>
        <end position="166"/>
    </location>
</feature>
<dbReference type="Proteomes" id="UP001209570">
    <property type="component" value="Unassembled WGS sequence"/>
</dbReference>
<feature type="compositionally biased region" description="Acidic residues" evidence="2">
    <location>
        <begin position="266"/>
        <end position="277"/>
    </location>
</feature>
<feature type="compositionally biased region" description="Basic and acidic residues" evidence="2">
    <location>
        <begin position="776"/>
        <end position="785"/>
    </location>
</feature>
<evidence type="ECO:0000259" key="3">
    <source>
        <dbReference type="Pfam" id="PF12325"/>
    </source>
</evidence>
<feature type="domain" description="TATA element modulatory factor 1 TATA binding" evidence="3">
    <location>
        <begin position="841"/>
        <end position="947"/>
    </location>
</feature>
<feature type="compositionally biased region" description="Low complexity" evidence="2">
    <location>
        <begin position="45"/>
        <end position="59"/>
    </location>
</feature>
<evidence type="ECO:0000313" key="4">
    <source>
        <dbReference type="EMBL" id="KAJ0401083.1"/>
    </source>
</evidence>
<organism evidence="4 5">
    <name type="scientific">Pythium insidiosum</name>
    <name type="common">Pythiosis disease agent</name>
    <dbReference type="NCBI Taxonomy" id="114742"/>
    <lineage>
        <taxon>Eukaryota</taxon>
        <taxon>Sar</taxon>
        <taxon>Stramenopiles</taxon>
        <taxon>Oomycota</taxon>
        <taxon>Peronosporomycetes</taxon>
        <taxon>Pythiales</taxon>
        <taxon>Pythiaceae</taxon>
        <taxon>Pythium</taxon>
    </lineage>
</organism>
<feature type="coiled-coil region" evidence="1">
    <location>
        <begin position="374"/>
        <end position="578"/>
    </location>
</feature>
<feature type="compositionally biased region" description="Low complexity" evidence="2">
    <location>
        <begin position="801"/>
        <end position="815"/>
    </location>
</feature>
<dbReference type="PANTHER" id="PTHR46515:SF1">
    <property type="entry name" value="TATA ELEMENT MODULATORY FACTOR"/>
    <property type="match status" value="1"/>
</dbReference>
<feature type="region of interest" description="Disordered" evidence="2">
    <location>
        <begin position="776"/>
        <end position="817"/>
    </location>
</feature>